<dbReference type="AlphaFoldDB" id="A0A1H0FXA7"/>
<dbReference type="PROSITE" id="PS50991">
    <property type="entry name" value="PYR_CT"/>
    <property type="match status" value="1"/>
</dbReference>
<dbReference type="InterPro" id="IPR003379">
    <property type="entry name" value="Carboxylase_cons_dom"/>
</dbReference>
<dbReference type="Pfam" id="PF02436">
    <property type="entry name" value="PYC_OADA"/>
    <property type="match status" value="1"/>
</dbReference>
<evidence type="ECO:0000313" key="2">
    <source>
        <dbReference type="EMBL" id="SDN99318.1"/>
    </source>
</evidence>
<dbReference type="EMBL" id="FNIR01000003">
    <property type="protein sequence ID" value="SDN99318.1"/>
    <property type="molecule type" value="Genomic_DNA"/>
</dbReference>
<dbReference type="PANTHER" id="PTHR43778">
    <property type="entry name" value="PYRUVATE CARBOXYLASE"/>
    <property type="match status" value="1"/>
</dbReference>
<dbReference type="RefSeq" id="WP_131801675.1">
    <property type="nucleotide sequence ID" value="NZ_FNIR01000003.1"/>
</dbReference>
<dbReference type="GO" id="GO:0006094">
    <property type="term" value="P:gluconeogenesis"/>
    <property type="evidence" value="ECO:0007669"/>
    <property type="project" value="TreeGrafter"/>
</dbReference>
<protein>
    <submittedName>
        <fullName evidence="2">Oxaloacetate decarboxylase, alpha subunit</fullName>
    </submittedName>
</protein>
<evidence type="ECO:0000313" key="3">
    <source>
        <dbReference type="Proteomes" id="UP000199088"/>
    </source>
</evidence>
<name>A0A1H0FXA7_9ACTN</name>
<organism evidence="2 3">
    <name type="scientific">Klenkia soli</name>
    <dbReference type="NCBI Taxonomy" id="1052260"/>
    <lineage>
        <taxon>Bacteria</taxon>
        <taxon>Bacillati</taxon>
        <taxon>Actinomycetota</taxon>
        <taxon>Actinomycetes</taxon>
        <taxon>Geodermatophilales</taxon>
        <taxon>Geodermatophilaceae</taxon>
        <taxon>Klenkia</taxon>
    </lineage>
</organism>
<proteinExistence type="predicted"/>
<feature type="domain" description="Pyruvate carboxyltransferase" evidence="1">
    <location>
        <begin position="7"/>
        <end position="271"/>
    </location>
</feature>
<accession>A0A1H0FXA7</accession>
<dbReference type="SUPFAM" id="SSF51569">
    <property type="entry name" value="Aldolase"/>
    <property type="match status" value="1"/>
</dbReference>
<dbReference type="InterPro" id="IPR055268">
    <property type="entry name" value="PCB-like"/>
</dbReference>
<dbReference type="GO" id="GO:0004736">
    <property type="term" value="F:pyruvate carboxylase activity"/>
    <property type="evidence" value="ECO:0007669"/>
    <property type="project" value="TreeGrafter"/>
</dbReference>
<dbReference type="GO" id="GO:0005737">
    <property type="term" value="C:cytoplasm"/>
    <property type="evidence" value="ECO:0007669"/>
    <property type="project" value="TreeGrafter"/>
</dbReference>
<reference evidence="3" key="1">
    <citation type="submission" date="2016-10" db="EMBL/GenBank/DDBJ databases">
        <authorList>
            <person name="Varghese N."/>
            <person name="Submissions S."/>
        </authorList>
    </citation>
    <scope>NUCLEOTIDE SEQUENCE [LARGE SCALE GENOMIC DNA]</scope>
    <source>
        <strain evidence="3">DSM 45843</strain>
    </source>
</reference>
<dbReference type="PANTHER" id="PTHR43778:SF2">
    <property type="entry name" value="PYRUVATE CARBOXYLASE, MITOCHONDRIAL"/>
    <property type="match status" value="1"/>
</dbReference>
<dbReference type="OrthoDB" id="9760256at2"/>
<dbReference type="Proteomes" id="UP000199088">
    <property type="component" value="Unassembled WGS sequence"/>
</dbReference>
<gene>
    <name evidence="2" type="ORF">SAMN05660199_01064</name>
</gene>
<dbReference type="STRING" id="1052260.SAMN05660199_01064"/>
<sequence>MSARRTVRLLDTSLRDGNQSLWGAAGLTTGMVEAVGPHLEAAGLDALDFTSSTHLSVGVRWHREDPWERISRMAAVTPGTPLSLITTGMRFMSWDRSPVSVMRMSMRALAEAGLRRLQIAEPMNDTAATLAVAALAKEEGIEQVVAAVTFTVSPVHDDSLYAAAAKVLAADPLIDRVYLKDPGGLLTPERTAQLIPELRAAVGDGVLELHSHCTTGLAPLVYVVAAQHGVDVLHTALGALANGTSQPDALRLVDNLAAVGIDTDVDTAALRRAAAVVDRIAQVQDLPPGRPTELDLAYQQHQIPGGMMGTLRRQLAERGQADLLPHVLEEVGQVREALGWPIMVTPYSQFIGTQAVLNVLAAQHGEDRWSRMPDEVLRYLLGHFGTPPGPVDPDVAQRAADLPRTRELDRPQAEPTVAELRSTVARQLGRDDVPDREVLLRTVLPADQLDVMAAAGPAPAWQPDRQPVTSGLDFVRAASELPHWRSLDITLGHERISLRRGAPGGGQAR</sequence>
<dbReference type="Gene3D" id="3.20.20.70">
    <property type="entry name" value="Aldolase class I"/>
    <property type="match status" value="1"/>
</dbReference>
<dbReference type="Pfam" id="PF00682">
    <property type="entry name" value="HMGL-like"/>
    <property type="match status" value="1"/>
</dbReference>
<dbReference type="SUPFAM" id="SSF89000">
    <property type="entry name" value="post-HMGL domain-like"/>
    <property type="match status" value="1"/>
</dbReference>
<dbReference type="InterPro" id="IPR000891">
    <property type="entry name" value="PYR_CT"/>
</dbReference>
<evidence type="ECO:0000259" key="1">
    <source>
        <dbReference type="PROSITE" id="PS50991"/>
    </source>
</evidence>
<keyword evidence="3" id="KW-1185">Reference proteome</keyword>
<dbReference type="InterPro" id="IPR013785">
    <property type="entry name" value="Aldolase_TIM"/>
</dbReference>